<evidence type="ECO:0000256" key="7">
    <source>
        <dbReference type="SAM" id="MobiDB-lite"/>
    </source>
</evidence>
<dbReference type="InterPro" id="IPR011687">
    <property type="entry name" value="Nop53/GLTSCR2"/>
</dbReference>
<gene>
    <name evidence="8" type="ORF">PSTG_01347</name>
</gene>
<keyword evidence="5" id="KW-0690">Ribosome biogenesis</keyword>
<organism evidence="8 9">
    <name type="scientific">Puccinia striiformis f. sp. tritici PST-78</name>
    <dbReference type="NCBI Taxonomy" id="1165861"/>
    <lineage>
        <taxon>Eukaryota</taxon>
        <taxon>Fungi</taxon>
        <taxon>Dikarya</taxon>
        <taxon>Basidiomycota</taxon>
        <taxon>Pucciniomycotina</taxon>
        <taxon>Pucciniomycetes</taxon>
        <taxon>Pucciniales</taxon>
        <taxon>Pucciniaceae</taxon>
        <taxon>Puccinia</taxon>
    </lineage>
</organism>
<dbReference type="EMBL" id="AJIL01000007">
    <property type="protein sequence ID" value="KNF05536.1"/>
    <property type="molecule type" value="Genomic_DNA"/>
</dbReference>
<comment type="caution">
    <text evidence="8">The sequence shown here is derived from an EMBL/GenBank/DDBJ whole genome shotgun (WGS) entry which is preliminary data.</text>
</comment>
<comment type="similarity">
    <text evidence="3">Belongs to the NOP53 family.</text>
</comment>
<comment type="subcellular location">
    <subcellularLocation>
        <location evidence="1">Nucleus</location>
        <location evidence="1">Nucleolus</location>
    </subcellularLocation>
    <subcellularLocation>
        <location evidence="2">Nucleus</location>
        <location evidence="2">Nucleoplasm</location>
    </subcellularLocation>
</comment>
<dbReference type="PANTHER" id="PTHR14211">
    <property type="entry name" value="GLIOMA SUPPRESSOR CANDIDATE REGION GENE 2"/>
    <property type="match status" value="1"/>
</dbReference>
<sequence length="378" mass="41627">MPATKSKSKYSQTDPSLAASSIFEVDTSGSAAIRHSVLHGAYASRARKGVQKTWVRGATREVTKAKFLTASEKRQPEQMVTRKKHGSRISSIDPVKRNSTAVAVKPPQAPAGDMWTEDPSLIPIPAITTKTSQAQQNSVEVVNSVPAAGLMAIPLPHPGQSYNPTLSNHQDILQQTLEKLEVNKAAKIKQRVTKGLKLTQAIESPWDICEEALGDGESDDEQQSNTTKGSTPKSVAKKKTKAQHQRQENEQEQMQMLALQKEAKRVAHTLHKLPKLVQRLTTAEQEARQARIAQKAKQAALVAEYGLPALQGGKPKVLQAVEDQHKYQLTEDLTKSGLRGLKPEGNLWRDWSQSNTRRGKLDNRTKVGLVKGQRFQKG</sequence>
<feature type="region of interest" description="Disordered" evidence="7">
    <location>
        <begin position="212"/>
        <end position="252"/>
    </location>
</feature>
<dbReference type="GO" id="GO:0008097">
    <property type="term" value="F:5S rRNA binding"/>
    <property type="evidence" value="ECO:0007669"/>
    <property type="project" value="TreeGrafter"/>
</dbReference>
<feature type="compositionally biased region" description="Acidic residues" evidence="7">
    <location>
        <begin position="212"/>
        <end position="222"/>
    </location>
</feature>
<dbReference type="GO" id="GO:0000027">
    <property type="term" value="P:ribosomal large subunit assembly"/>
    <property type="evidence" value="ECO:0007669"/>
    <property type="project" value="TreeGrafter"/>
</dbReference>
<dbReference type="GO" id="GO:0006364">
    <property type="term" value="P:rRNA processing"/>
    <property type="evidence" value="ECO:0007669"/>
    <property type="project" value="TreeGrafter"/>
</dbReference>
<dbReference type="Pfam" id="PF07767">
    <property type="entry name" value="Nop53"/>
    <property type="match status" value="1"/>
</dbReference>
<evidence type="ECO:0000313" key="8">
    <source>
        <dbReference type="EMBL" id="KNF05536.1"/>
    </source>
</evidence>
<dbReference type="Proteomes" id="UP000054564">
    <property type="component" value="Unassembled WGS sequence"/>
</dbReference>
<proteinExistence type="inferred from homology"/>
<feature type="region of interest" description="Disordered" evidence="7">
    <location>
        <begin position="348"/>
        <end position="378"/>
    </location>
</feature>
<protein>
    <recommendedName>
        <fullName evidence="4">Ribosome biogenesis protein NOP53</fullName>
    </recommendedName>
</protein>
<feature type="region of interest" description="Disordered" evidence="7">
    <location>
        <begin position="70"/>
        <end position="89"/>
    </location>
</feature>
<dbReference type="GO" id="GO:0005730">
    <property type="term" value="C:nucleolus"/>
    <property type="evidence" value="ECO:0007669"/>
    <property type="project" value="UniProtKB-SubCell"/>
</dbReference>
<evidence type="ECO:0000256" key="4">
    <source>
        <dbReference type="ARBA" id="ARBA00018339"/>
    </source>
</evidence>
<evidence type="ECO:0000256" key="6">
    <source>
        <dbReference type="ARBA" id="ARBA00023242"/>
    </source>
</evidence>
<evidence type="ECO:0000256" key="3">
    <source>
        <dbReference type="ARBA" id="ARBA00008838"/>
    </source>
</evidence>
<dbReference type="PANTHER" id="PTHR14211:SF7">
    <property type="entry name" value="RIBOSOME BIOGENESIS PROTEIN NOP53"/>
    <property type="match status" value="1"/>
</dbReference>
<feature type="compositionally biased region" description="Basic residues" evidence="7">
    <location>
        <begin position="235"/>
        <end position="244"/>
    </location>
</feature>
<dbReference type="STRING" id="1165861.A0A0L0W211"/>
<keyword evidence="6" id="KW-0539">Nucleus</keyword>
<dbReference type="AlphaFoldDB" id="A0A0L0W211"/>
<evidence type="ECO:0000313" key="9">
    <source>
        <dbReference type="Proteomes" id="UP000054564"/>
    </source>
</evidence>
<dbReference type="OrthoDB" id="5072at2759"/>
<dbReference type="GO" id="GO:0005654">
    <property type="term" value="C:nucleoplasm"/>
    <property type="evidence" value="ECO:0007669"/>
    <property type="project" value="UniProtKB-SubCell"/>
</dbReference>
<evidence type="ECO:0000256" key="5">
    <source>
        <dbReference type="ARBA" id="ARBA00022517"/>
    </source>
</evidence>
<name>A0A0L0W211_9BASI</name>
<keyword evidence="9" id="KW-1185">Reference proteome</keyword>
<accession>A0A0L0W211</accession>
<evidence type="ECO:0000256" key="2">
    <source>
        <dbReference type="ARBA" id="ARBA00004642"/>
    </source>
</evidence>
<evidence type="ECO:0000256" key="1">
    <source>
        <dbReference type="ARBA" id="ARBA00004604"/>
    </source>
</evidence>
<reference evidence="9" key="1">
    <citation type="submission" date="2014-03" db="EMBL/GenBank/DDBJ databases">
        <title>The Genome Sequence of Puccinia striiformis f. sp. tritici PST-78.</title>
        <authorList>
            <consortium name="The Broad Institute Genome Sequencing Platform"/>
            <person name="Cuomo C."/>
            <person name="Hulbert S."/>
            <person name="Chen X."/>
            <person name="Walker B."/>
            <person name="Young S.K."/>
            <person name="Zeng Q."/>
            <person name="Gargeya S."/>
            <person name="Fitzgerald M."/>
            <person name="Haas B."/>
            <person name="Abouelleil A."/>
            <person name="Alvarado L."/>
            <person name="Arachchi H.M."/>
            <person name="Berlin A.M."/>
            <person name="Chapman S.B."/>
            <person name="Goldberg J."/>
            <person name="Griggs A."/>
            <person name="Gujja S."/>
            <person name="Hansen M."/>
            <person name="Howarth C."/>
            <person name="Imamovic A."/>
            <person name="Larimer J."/>
            <person name="McCowan C."/>
            <person name="Montmayeur A."/>
            <person name="Murphy C."/>
            <person name="Neiman D."/>
            <person name="Pearson M."/>
            <person name="Priest M."/>
            <person name="Roberts A."/>
            <person name="Saif S."/>
            <person name="Shea T."/>
            <person name="Sisk P."/>
            <person name="Sykes S."/>
            <person name="Wortman J."/>
            <person name="Nusbaum C."/>
            <person name="Birren B."/>
        </authorList>
    </citation>
    <scope>NUCLEOTIDE SEQUENCE [LARGE SCALE GENOMIC DNA]</scope>
    <source>
        <strain evidence="9">race PST-78</strain>
    </source>
</reference>
<feature type="compositionally biased region" description="Polar residues" evidence="7">
    <location>
        <begin position="223"/>
        <end position="233"/>
    </location>
</feature>